<keyword evidence="3" id="KW-1185">Reference proteome</keyword>
<dbReference type="AlphaFoldDB" id="A0A024HFE3"/>
<gene>
    <name evidence="2" type="ORF">PKB_2423</name>
</gene>
<sequence>MPLVALLRCNDLDLTREHYRDALGFEVSETAEGTLSVRLEDCRVVFTAQDLWAAPAACSGTFYFHITDVEGYFAKVQDKARIAWPLQDMPYGSREFGVRDCNGYHLAFAQSAAAS</sequence>
<feature type="domain" description="Glyoxalase/fosfomycin resistance/dioxygenase" evidence="1">
    <location>
        <begin position="6"/>
        <end position="107"/>
    </location>
</feature>
<dbReference type="STRING" id="1301098.PKB_2423"/>
<dbReference type="InterPro" id="IPR004360">
    <property type="entry name" value="Glyas_Fos-R_dOase_dom"/>
</dbReference>
<dbReference type="Proteomes" id="UP000025241">
    <property type="component" value="Chromosome I"/>
</dbReference>
<dbReference type="eggNOG" id="COG0346">
    <property type="taxonomic scope" value="Bacteria"/>
</dbReference>
<reference evidence="2 3" key="2">
    <citation type="submission" date="2014-05" db="EMBL/GenBank/DDBJ databases">
        <title>Genome sequence of the 3-chlorobenzoate degrading bacterium Pseudomonas knackmussii B13 shows multiple evidence for horizontal gene transfer.</title>
        <authorList>
            <person name="Miyazaki R."/>
            <person name="Bertelli C."/>
            <person name="Falquet L."/>
            <person name="Robinson-Rechavi M."/>
            <person name="Gharib W."/>
            <person name="Roy S."/>
            <person name="Van der Meer J.R."/>
        </authorList>
    </citation>
    <scope>NUCLEOTIDE SEQUENCE [LARGE SCALE GENOMIC DNA]</scope>
    <source>
        <strain evidence="2 3">B13</strain>
    </source>
</reference>
<organism evidence="2 3">
    <name type="scientific">Pseudomonas knackmussii (strain DSM 6978 / CCUG 54928 / LMG 23759 / B13)</name>
    <dbReference type="NCBI Taxonomy" id="1301098"/>
    <lineage>
        <taxon>Bacteria</taxon>
        <taxon>Pseudomonadati</taxon>
        <taxon>Pseudomonadota</taxon>
        <taxon>Gammaproteobacteria</taxon>
        <taxon>Pseudomonadales</taxon>
        <taxon>Pseudomonadaceae</taxon>
        <taxon>Pseudomonas</taxon>
    </lineage>
</organism>
<evidence type="ECO:0000313" key="3">
    <source>
        <dbReference type="Proteomes" id="UP000025241"/>
    </source>
</evidence>
<name>A0A024HFE3_PSEKB</name>
<dbReference type="RefSeq" id="WP_043251981.1">
    <property type="nucleotide sequence ID" value="NZ_HG322950.1"/>
</dbReference>
<evidence type="ECO:0000259" key="1">
    <source>
        <dbReference type="Pfam" id="PF00903"/>
    </source>
</evidence>
<dbReference type="OrthoDB" id="9803104at2"/>
<evidence type="ECO:0000313" key="2">
    <source>
        <dbReference type="EMBL" id="CDF83770.1"/>
    </source>
</evidence>
<dbReference type="Gene3D" id="3.10.180.10">
    <property type="entry name" value="2,3-Dihydroxybiphenyl 1,2-Dioxygenase, domain 1"/>
    <property type="match status" value="1"/>
</dbReference>
<reference evidence="2 3" key="1">
    <citation type="submission" date="2013-03" db="EMBL/GenBank/DDBJ databases">
        <authorList>
            <person name="Linke B."/>
        </authorList>
    </citation>
    <scope>NUCLEOTIDE SEQUENCE [LARGE SCALE GENOMIC DNA]</scope>
    <source>
        <strain evidence="2 3">B13</strain>
    </source>
</reference>
<protein>
    <recommendedName>
        <fullName evidence="1">Glyoxalase/fosfomycin resistance/dioxygenase domain-containing protein</fullName>
    </recommendedName>
</protein>
<dbReference type="EMBL" id="HG322950">
    <property type="protein sequence ID" value="CDF83770.1"/>
    <property type="molecule type" value="Genomic_DNA"/>
</dbReference>
<accession>A0A024HFE3</accession>
<dbReference type="Pfam" id="PF00903">
    <property type="entry name" value="Glyoxalase"/>
    <property type="match status" value="1"/>
</dbReference>
<dbReference type="PATRIC" id="fig|1301098.3.peg.2427"/>
<dbReference type="InterPro" id="IPR029068">
    <property type="entry name" value="Glyas_Bleomycin-R_OHBP_Dase"/>
</dbReference>
<dbReference type="KEGG" id="pkc:PKB_2423"/>
<proteinExistence type="predicted"/>
<dbReference type="SUPFAM" id="SSF54593">
    <property type="entry name" value="Glyoxalase/Bleomycin resistance protein/Dihydroxybiphenyl dioxygenase"/>
    <property type="match status" value="1"/>
</dbReference>
<dbReference type="HOGENOM" id="CLU_046006_15_2_6"/>